<dbReference type="EMBL" id="SACO01000007">
    <property type="protein sequence ID" value="RVU04709.1"/>
    <property type="molecule type" value="Genomic_DNA"/>
</dbReference>
<dbReference type="Proteomes" id="UP000282837">
    <property type="component" value="Unassembled WGS sequence"/>
</dbReference>
<name>A0A437N466_9SPHN</name>
<keyword evidence="1" id="KW-0805">Transcription regulation</keyword>
<accession>A0A437N466</accession>
<dbReference type="InterPro" id="IPR050204">
    <property type="entry name" value="AraC_XylS_family_regulators"/>
</dbReference>
<dbReference type="PANTHER" id="PTHR46796">
    <property type="entry name" value="HTH-TYPE TRANSCRIPTIONAL ACTIVATOR RHAS-RELATED"/>
    <property type="match status" value="1"/>
</dbReference>
<sequence>MLKSIHPTVDEHVKPWAGRSRGGQPMSFNRAPSEDLAPWLSRISATPVDLPEGYQLHSGLFNDCPMVRIQLTGDYLMHAIDGVQHHHASALIFGPHSRFMPISVTGSFNSVGMALRPGAAHALFGIDTAHLVDRIVPFEAIGLNSAEMLDRLGRFQDPAGWVEFLERSFRRLVEGKGRPLPDPVTTAFETLCYADPTAQLAPFAQQIGMSMRQLQRIIHRDFGMPPKQVLRRARAMDMASHLRGVADEQEAEELVLRYYDQAQMTREFTELFGMTPRQFVKTPNALLTLTLEARQAHRLLVLNRLTPGAARPWQ</sequence>
<keyword evidence="2" id="KW-0238">DNA-binding</keyword>
<feature type="domain" description="HTH araC/xylS-type" evidence="5">
    <location>
        <begin position="200"/>
        <end position="282"/>
    </location>
</feature>
<evidence type="ECO:0000259" key="5">
    <source>
        <dbReference type="PROSITE" id="PS01124"/>
    </source>
</evidence>
<dbReference type="OrthoDB" id="2559672at2"/>
<proteinExistence type="predicted"/>
<evidence type="ECO:0000256" key="3">
    <source>
        <dbReference type="ARBA" id="ARBA00023163"/>
    </source>
</evidence>
<evidence type="ECO:0000256" key="2">
    <source>
        <dbReference type="ARBA" id="ARBA00023125"/>
    </source>
</evidence>
<keyword evidence="3" id="KW-0804">Transcription</keyword>
<dbReference type="InterPro" id="IPR046532">
    <property type="entry name" value="DUF6597"/>
</dbReference>
<dbReference type="AlphaFoldDB" id="A0A437N466"/>
<keyword evidence="7" id="KW-1185">Reference proteome</keyword>
<feature type="region of interest" description="Disordered" evidence="4">
    <location>
        <begin position="1"/>
        <end position="26"/>
    </location>
</feature>
<dbReference type="GO" id="GO:0003700">
    <property type="term" value="F:DNA-binding transcription factor activity"/>
    <property type="evidence" value="ECO:0007669"/>
    <property type="project" value="InterPro"/>
</dbReference>
<dbReference type="RefSeq" id="WP_127709468.1">
    <property type="nucleotide sequence ID" value="NZ_SACO01000007.1"/>
</dbReference>
<reference evidence="6 7" key="1">
    <citation type="submission" date="2019-01" db="EMBL/GenBank/DDBJ databases">
        <authorList>
            <person name="Chen W.-M."/>
        </authorList>
    </citation>
    <scope>NUCLEOTIDE SEQUENCE [LARGE SCALE GENOMIC DNA]</scope>
    <source>
        <strain evidence="6 7">FSY-9</strain>
    </source>
</reference>
<evidence type="ECO:0000313" key="7">
    <source>
        <dbReference type="Proteomes" id="UP000282837"/>
    </source>
</evidence>
<gene>
    <name evidence="6" type="ORF">EOE18_11190</name>
</gene>
<dbReference type="GO" id="GO:0043565">
    <property type="term" value="F:sequence-specific DNA binding"/>
    <property type="evidence" value="ECO:0007669"/>
    <property type="project" value="InterPro"/>
</dbReference>
<dbReference type="Gene3D" id="1.10.10.60">
    <property type="entry name" value="Homeodomain-like"/>
    <property type="match status" value="1"/>
</dbReference>
<evidence type="ECO:0000256" key="1">
    <source>
        <dbReference type="ARBA" id="ARBA00023015"/>
    </source>
</evidence>
<organism evidence="6 7">
    <name type="scientific">Novosphingobium umbonatum</name>
    <dbReference type="NCBI Taxonomy" id="1908524"/>
    <lineage>
        <taxon>Bacteria</taxon>
        <taxon>Pseudomonadati</taxon>
        <taxon>Pseudomonadota</taxon>
        <taxon>Alphaproteobacteria</taxon>
        <taxon>Sphingomonadales</taxon>
        <taxon>Sphingomonadaceae</taxon>
        <taxon>Novosphingobium</taxon>
    </lineage>
</organism>
<dbReference type="PROSITE" id="PS01124">
    <property type="entry name" value="HTH_ARAC_FAMILY_2"/>
    <property type="match status" value="1"/>
</dbReference>
<protein>
    <submittedName>
        <fullName evidence="6">AraC family transcriptional regulator</fullName>
    </submittedName>
</protein>
<dbReference type="SMART" id="SM00342">
    <property type="entry name" value="HTH_ARAC"/>
    <property type="match status" value="1"/>
</dbReference>
<evidence type="ECO:0000313" key="6">
    <source>
        <dbReference type="EMBL" id="RVU04709.1"/>
    </source>
</evidence>
<evidence type="ECO:0000256" key="4">
    <source>
        <dbReference type="SAM" id="MobiDB-lite"/>
    </source>
</evidence>
<dbReference type="Pfam" id="PF12833">
    <property type="entry name" value="HTH_18"/>
    <property type="match status" value="1"/>
</dbReference>
<dbReference type="Pfam" id="PF20240">
    <property type="entry name" value="DUF6597"/>
    <property type="match status" value="1"/>
</dbReference>
<dbReference type="InterPro" id="IPR018060">
    <property type="entry name" value="HTH_AraC"/>
</dbReference>
<comment type="caution">
    <text evidence="6">The sequence shown here is derived from an EMBL/GenBank/DDBJ whole genome shotgun (WGS) entry which is preliminary data.</text>
</comment>